<keyword evidence="4" id="KW-0106">Calcium</keyword>
<sequence length="511" mass="57183">MTSNILNKWLAASSCLLMASACQADKETSSSQSQQKPNIVFIFADDLGYGDVSCYNDLSDKVHTPYMDSLASEGIRFTNAHTSSSVSTPSRYSFLTGEYAWRTRLKEGVLYGFSKPLIDTAKTTLPEMLQANGYYTGMVGKWHLGVGWQAKDETKPVFPMDDIPRKLTKEQLENVALDKPVHGGPEDHGFDEAYWWAASLDMDPDVYIENTIPLEAKIVEKGNKAFIQSSFYEKKKEVMPILLDRAEKFILESAKSDDPYFLYFPLTAPHTPYAPVDEVIGSSQAGIYGDFVVQVDQTVGRIMKAVEETGEIENTIFIVSSDNGGMTKRLKSKELVDGKWKKEFTSIIETHGHYTNAHLNGQKTDLFEGGHRVPFILRWPSSVGKNQVADQTVAITDLMATFADIVGYKLNNEDSPDGTSFYEVIKDPSNAEETKDYIVYHSNDGDFAIQKDYWKLIDCDGSGGWTKTETSGAQLYNIKADIQEQNNLADQYPEKVAELKNLLEKVKLEPI</sequence>
<evidence type="ECO:0000256" key="5">
    <source>
        <dbReference type="PIRSR" id="PIRSR600917-52"/>
    </source>
</evidence>
<dbReference type="AlphaFoldDB" id="A0AAE3XTU0"/>
<keyword evidence="9" id="KW-1185">Reference proteome</keyword>
<reference evidence="8" key="1">
    <citation type="submission" date="2023-07" db="EMBL/GenBank/DDBJ databases">
        <title>Genomic Encyclopedia of Type Strains, Phase IV (KMG-IV): sequencing the most valuable type-strain genomes for metagenomic binning, comparative biology and taxonomic classification.</title>
        <authorList>
            <person name="Goeker M."/>
        </authorList>
    </citation>
    <scope>NUCLEOTIDE SEQUENCE</scope>
    <source>
        <strain evidence="8">DSM 26174</strain>
    </source>
</reference>
<comment type="PTM">
    <text evidence="5">The conversion to 3-oxoalanine (also known as C-formylglycine, FGly), of a serine or cysteine residue in prokaryotes and of a cysteine residue in eukaryotes, is critical for catalytic activity.</text>
</comment>
<dbReference type="Gene3D" id="3.30.1120.10">
    <property type="match status" value="1"/>
</dbReference>
<dbReference type="InterPro" id="IPR050738">
    <property type="entry name" value="Sulfatase"/>
</dbReference>
<dbReference type="SUPFAM" id="SSF53649">
    <property type="entry name" value="Alkaline phosphatase-like"/>
    <property type="match status" value="1"/>
</dbReference>
<dbReference type="PANTHER" id="PTHR42693:SF53">
    <property type="entry name" value="ENDO-4-O-SULFATASE"/>
    <property type="match status" value="1"/>
</dbReference>
<dbReference type="Proteomes" id="UP001185092">
    <property type="component" value="Unassembled WGS sequence"/>
</dbReference>
<evidence type="ECO:0000256" key="1">
    <source>
        <dbReference type="ARBA" id="ARBA00008779"/>
    </source>
</evidence>
<dbReference type="InterPro" id="IPR000917">
    <property type="entry name" value="Sulfatase_N"/>
</dbReference>
<organism evidence="8 9">
    <name type="scientific">Aureibacter tunicatorum</name>
    <dbReference type="NCBI Taxonomy" id="866807"/>
    <lineage>
        <taxon>Bacteria</taxon>
        <taxon>Pseudomonadati</taxon>
        <taxon>Bacteroidota</taxon>
        <taxon>Cytophagia</taxon>
        <taxon>Cytophagales</taxon>
        <taxon>Persicobacteraceae</taxon>
        <taxon>Aureibacter</taxon>
    </lineage>
</organism>
<comment type="caution">
    <text evidence="8">The sequence shown here is derived from an EMBL/GenBank/DDBJ whole genome shotgun (WGS) entry which is preliminary data.</text>
</comment>
<feature type="signal peptide" evidence="6">
    <location>
        <begin position="1"/>
        <end position="24"/>
    </location>
</feature>
<feature type="domain" description="Sulfatase N-terminal" evidence="7">
    <location>
        <begin position="37"/>
        <end position="408"/>
    </location>
</feature>
<evidence type="ECO:0000256" key="4">
    <source>
        <dbReference type="ARBA" id="ARBA00022837"/>
    </source>
</evidence>
<dbReference type="EMBL" id="JAVDQD010000011">
    <property type="protein sequence ID" value="MDR6241756.1"/>
    <property type="molecule type" value="Genomic_DNA"/>
</dbReference>
<feature type="modified residue" description="3-oxoalanine (Ser)" evidence="5">
    <location>
        <position position="87"/>
    </location>
</feature>
<evidence type="ECO:0000256" key="6">
    <source>
        <dbReference type="SAM" id="SignalP"/>
    </source>
</evidence>
<evidence type="ECO:0000259" key="7">
    <source>
        <dbReference type="Pfam" id="PF00884"/>
    </source>
</evidence>
<keyword evidence="2" id="KW-0479">Metal-binding</keyword>
<comment type="similarity">
    <text evidence="1">Belongs to the sulfatase family.</text>
</comment>
<dbReference type="Pfam" id="PF00884">
    <property type="entry name" value="Sulfatase"/>
    <property type="match status" value="1"/>
</dbReference>
<keyword evidence="6" id="KW-0732">Signal</keyword>
<dbReference type="GO" id="GO:0046872">
    <property type="term" value="F:metal ion binding"/>
    <property type="evidence" value="ECO:0007669"/>
    <property type="project" value="UniProtKB-KW"/>
</dbReference>
<dbReference type="GO" id="GO:0004065">
    <property type="term" value="F:arylsulfatase activity"/>
    <property type="evidence" value="ECO:0007669"/>
    <property type="project" value="TreeGrafter"/>
</dbReference>
<name>A0AAE3XTU0_9BACT</name>
<protein>
    <submittedName>
        <fullName evidence="8">Arylsulfatase A-like enzyme</fullName>
    </submittedName>
</protein>
<gene>
    <name evidence="8" type="ORF">HNQ88_004843</name>
</gene>
<dbReference type="PROSITE" id="PS00523">
    <property type="entry name" value="SULFATASE_1"/>
    <property type="match status" value="1"/>
</dbReference>
<proteinExistence type="inferred from homology"/>
<dbReference type="Gene3D" id="3.40.720.10">
    <property type="entry name" value="Alkaline Phosphatase, subunit A"/>
    <property type="match status" value="1"/>
</dbReference>
<dbReference type="InterPro" id="IPR024607">
    <property type="entry name" value="Sulfatase_CS"/>
</dbReference>
<accession>A0AAE3XTU0</accession>
<dbReference type="PROSITE" id="PS00149">
    <property type="entry name" value="SULFATASE_2"/>
    <property type="match status" value="1"/>
</dbReference>
<evidence type="ECO:0000313" key="8">
    <source>
        <dbReference type="EMBL" id="MDR6241756.1"/>
    </source>
</evidence>
<dbReference type="CDD" id="cd16143">
    <property type="entry name" value="ARS_like"/>
    <property type="match status" value="1"/>
</dbReference>
<dbReference type="InterPro" id="IPR017850">
    <property type="entry name" value="Alkaline_phosphatase_core_sf"/>
</dbReference>
<dbReference type="RefSeq" id="WP_309942818.1">
    <property type="nucleotide sequence ID" value="NZ_AP025309.1"/>
</dbReference>
<dbReference type="PANTHER" id="PTHR42693">
    <property type="entry name" value="ARYLSULFATASE FAMILY MEMBER"/>
    <property type="match status" value="1"/>
</dbReference>
<evidence type="ECO:0000256" key="3">
    <source>
        <dbReference type="ARBA" id="ARBA00022801"/>
    </source>
</evidence>
<evidence type="ECO:0000256" key="2">
    <source>
        <dbReference type="ARBA" id="ARBA00022723"/>
    </source>
</evidence>
<keyword evidence="3" id="KW-0378">Hydrolase</keyword>
<evidence type="ECO:0000313" key="9">
    <source>
        <dbReference type="Proteomes" id="UP001185092"/>
    </source>
</evidence>
<feature type="chain" id="PRO_5041922801" evidence="6">
    <location>
        <begin position="25"/>
        <end position="511"/>
    </location>
</feature>